<gene>
    <name evidence="5" type="ORF">RM543_02185</name>
</gene>
<feature type="active site" description="Proton acceptor" evidence="4">
    <location>
        <position position="75"/>
    </location>
</feature>
<comment type="similarity">
    <text evidence="4">Belongs to the Maf family.</text>
</comment>
<dbReference type="PANTHER" id="PTHR43213:SF5">
    <property type="entry name" value="BIFUNCTIONAL DTTP_UTP PYROPHOSPHATASE_METHYLTRANSFERASE PROTEIN-RELATED"/>
    <property type="match status" value="1"/>
</dbReference>
<dbReference type="EMBL" id="JAVRHL010000001">
    <property type="protein sequence ID" value="MDT0681479.1"/>
    <property type="molecule type" value="Genomic_DNA"/>
</dbReference>
<dbReference type="Gene3D" id="3.90.950.10">
    <property type="match status" value="1"/>
</dbReference>
<comment type="function">
    <text evidence="4">Nucleoside triphosphate pyrophosphatase. May have a dual role in cell division arrest and in preventing the incorporation of modified nucleotides into cellular nucleic acids.</text>
</comment>
<comment type="caution">
    <text evidence="4">Lacks conserved residue(s) required for the propagation of feature annotation.</text>
</comment>
<dbReference type="Proteomes" id="UP001265259">
    <property type="component" value="Unassembled WGS sequence"/>
</dbReference>
<evidence type="ECO:0000256" key="4">
    <source>
        <dbReference type="HAMAP-Rule" id="MF_00528"/>
    </source>
</evidence>
<keyword evidence="3 4" id="KW-0546">Nucleotide metabolism</keyword>
<dbReference type="RefSeq" id="WP_311689194.1">
    <property type="nucleotide sequence ID" value="NZ_JAVRHL010000001.1"/>
</dbReference>
<evidence type="ECO:0000256" key="1">
    <source>
        <dbReference type="ARBA" id="ARBA00001968"/>
    </source>
</evidence>
<comment type="caution">
    <text evidence="5">The sequence shown here is derived from an EMBL/GenBank/DDBJ whole genome shotgun (WGS) entry which is preliminary data.</text>
</comment>
<dbReference type="InterPro" id="IPR029001">
    <property type="entry name" value="ITPase-like_fam"/>
</dbReference>
<keyword evidence="6" id="KW-1185">Reference proteome</keyword>
<evidence type="ECO:0000313" key="6">
    <source>
        <dbReference type="Proteomes" id="UP001265259"/>
    </source>
</evidence>
<dbReference type="InterPro" id="IPR003697">
    <property type="entry name" value="Maf-like"/>
</dbReference>
<evidence type="ECO:0000256" key="3">
    <source>
        <dbReference type="ARBA" id="ARBA00023080"/>
    </source>
</evidence>
<organism evidence="5 6">
    <name type="scientific">Tropicimonas omnivorans</name>
    <dbReference type="NCBI Taxonomy" id="3075590"/>
    <lineage>
        <taxon>Bacteria</taxon>
        <taxon>Pseudomonadati</taxon>
        <taxon>Pseudomonadota</taxon>
        <taxon>Alphaproteobacteria</taxon>
        <taxon>Rhodobacterales</taxon>
        <taxon>Roseobacteraceae</taxon>
        <taxon>Tropicimonas</taxon>
    </lineage>
</organism>
<comment type="cofactor">
    <cofactor evidence="1 4">
        <name>a divalent metal cation</name>
        <dbReference type="ChEBI" id="CHEBI:60240"/>
    </cofactor>
</comment>
<evidence type="ECO:0000256" key="2">
    <source>
        <dbReference type="ARBA" id="ARBA00022801"/>
    </source>
</evidence>
<dbReference type="PANTHER" id="PTHR43213">
    <property type="entry name" value="BIFUNCTIONAL DTTP/UTP PYROPHOSPHATASE/METHYLTRANSFERASE PROTEIN-RELATED"/>
    <property type="match status" value="1"/>
</dbReference>
<comment type="catalytic activity">
    <reaction evidence="4">
        <text>a ribonucleoside 5'-triphosphate + H2O = a ribonucleoside 5'-phosphate + diphosphate + H(+)</text>
        <dbReference type="Rhea" id="RHEA:23996"/>
        <dbReference type="ChEBI" id="CHEBI:15377"/>
        <dbReference type="ChEBI" id="CHEBI:15378"/>
        <dbReference type="ChEBI" id="CHEBI:33019"/>
        <dbReference type="ChEBI" id="CHEBI:58043"/>
        <dbReference type="ChEBI" id="CHEBI:61557"/>
        <dbReference type="EC" id="3.6.1.9"/>
    </reaction>
</comment>
<dbReference type="HAMAP" id="MF_00528">
    <property type="entry name" value="Maf"/>
    <property type="match status" value="1"/>
</dbReference>
<comment type="subcellular location">
    <subcellularLocation>
        <location evidence="4">Cytoplasm</location>
    </subcellularLocation>
</comment>
<accession>A0ABU3DD70</accession>
<dbReference type="CDD" id="cd00555">
    <property type="entry name" value="Maf"/>
    <property type="match status" value="1"/>
</dbReference>
<keyword evidence="2 4" id="KW-0378">Hydrolase</keyword>
<proteinExistence type="inferred from homology"/>
<comment type="catalytic activity">
    <reaction evidence="4">
        <text>a 2'-deoxyribonucleoside 5'-triphosphate + H2O = a 2'-deoxyribonucleoside 5'-phosphate + diphosphate + H(+)</text>
        <dbReference type="Rhea" id="RHEA:44644"/>
        <dbReference type="ChEBI" id="CHEBI:15377"/>
        <dbReference type="ChEBI" id="CHEBI:15378"/>
        <dbReference type="ChEBI" id="CHEBI:33019"/>
        <dbReference type="ChEBI" id="CHEBI:61560"/>
        <dbReference type="ChEBI" id="CHEBI:65317"/>
        <dbReference type="EC" id="3.6.1.9"/>
    </reaction>
</comment>
<sequence>MTEIVLASGSRTRTEMLAKAGVAHRVSPVRVDEDAVKMALTAEGARPRDVADALAEHKARRGSQRDPDALVIGSDQVLDLEGELLSKPATEEAARDQLSRLSGKTHFLHSAAVIYRGGEPVWRQITSARMTMRQPSDSYLNSYVARNWETIRHSVGGYLIEAEGARLFAQVQGDPFTILGLPLLPLLSYLALTGDIEA</sequence>
<dbReference type="SUPFAM" id="SSF52972">
    <property type="entry name" value="ITPase-like"/>
    <property type="match status" value="1"/>
</dbReference>
<dbReference type="Pfam" id="PF02545">
    <property type="entry name" value="Maf"/>
    <property type="match status" value="1"/>
</dbReference>
<name>A0ABU3DD70_9RHOB</name>
<reference evidence="5 6" key="1">
    <citation type="submission" date="2023-09" db="EMBL/GenBank/DDBJ databases">
        <authorList>
            <person name="Rey-Velasco X."/>
        </authorList>
    </citation>
    <scope>NUCLEOTIDE SEQUENCE [LARGE SCALE GENOMIC DNA]</scope>
    <source>
        <strain evidence="5 6">F158</strain>
    </source>
</reference>
<dbReference type="EC" id="3.6.1.9" evidence="4"/>
<protein>
    <recommendedName>
        <fullName evidence="4">Nucleoside triphosphate pyrophosphatase</fullName>
        <ecNumber evidence="4">3.6.1.9</ecNumber>
    </recommendedName>
    <alternativeName>
        <fullName evidence="4">Nucleotide pyrophosphatase</fullName>
        <shortName evidence="4">Nucleotide PPase</shortName>
    </alternativeName>
</protein>
<dbReference type="PIRSF" id="PIRSF006305">
    <property type="entry name" value="Maf"/>
    <property type="match status" value="1"/>
</dbReference>
<keyword evidence="4" id="KW-0963">Cytoplasm</keyword>
<evidence type="ECO:0000313" key="5">
    <source>
        <dbReference type="EMBL" id="MDT0681479.1"/>
    </source>
</evidence>